<evidence type="ECO:0000313" key="2">
    <source>
        <dbReference type="Proteomes" id="UP001449225"/>
    </source>
</evidence>
<dbReference type="Pfam" id="PF12261">
    <property type="entry name" value="T_hemolysin"/>
    <property type="match status" value="1"/>
</dbReference>
<comment type="caution">
    <text evidence="1">The sequence shown here is derived from an EMBL/GenBank/DDBJ whole genome shotgun (WGS) entry which is preliminary data.</text>
</comment>
<keyword evidence="2" id="KW-1185">Reference proteome</keyword>
<name>A0ABU9TNC3_9GAMM</name>
<proteinExistence type="predicted"/>
<gene>
    <name evidence="1" type="ORF">WNY58_02305</name>
</gene>
<sequence>MPVAMLRHREQFYPKSDLLLVSSKANKEKVKQFAEARFKAAYNADVNDFLPNMLALLDNQLAIQASVGYQSAATNRLYLEHYLDQPIEDAIAKQLNIKTPQRSEILEVGNLASLSPGATRRLILNLACHFQKQGYKWLVITATSHVKNSFDKLNVGLDLHRVCKAEASAVADTSSNWGSYYAHNPEVYIGDMDAGINVLKSNPVIGKLLTRLKNPVSDSTVSITTGSTVNEGTVA</sequence>
<organism evidence="1 2">
    <name type="scientific">Neptuniibacter pectenicola</name>
    <dbReference type="NCBI Taxonomy" id="1806669"/>
    <lineage>
        <taxon>Bacteria</taxon>
        <taxon>Pseudomonadati</taxon>
        <taxon>Pseudomonadota</taxon>
        <taxon>Gammaproteobacteria</taxon>
        <taxon>Oceanospirillales</taxon>
        <taxon>Oceanospirillaceae</taxon>
        <taxon>Neptuniibacter</taxon>
    </lineage>
</organism>
<dbReference type="Proteomes" id="UP001449225">
    <property type="component" value="Unassembled WGS sequence"/>
</dbReference>
<dbReference type="InterPro" id="IPR022050">
    <property type="entry name" value="T_hemolysin"/>
</dbReference>
<protein>
    <submittedName>
        <fullName evidence="1">Thermostable hemolysin</fullName>
    </submittedName>
</protein>
<accession>A0ABU9TNC3</accession>
<dbReference type="EMBL" id="JBBMRA010000001">
    <property type="protein sequence ID" value="MEM5535215.1"/>
    <property type="molecule type" value="Genomic_DNA"/>
</dbReference>
<evidence type="ECO:0000313" key="1">
    <source>
        <dbReference type="EMBL" id="MEM5535215.1"/>
    </source>
</evidence>
<reference evidence="1 2" key="1">
    <citation type="submission" date="2024-03" db="EMBL/GenBank/DDBJ databases">
        <title>Community enrichment and isolation of bacterial strains for fucoidan degradation.</title>
        <authorList>
            <person name="Sichert A."/>
        </authorList>
    </citation>
    <scope>NUCLEOTIDE SEQUENCE [LARGE SCALE GENOMIC DNA]</scope>
    <source>
        <strain evidence="1 2">AS76</strain>
    </source>
</reference>
<dbReference type="RefSeq" id="WP_342853585.1">
    <property type="nucleotide sequence ID" value="NZ_JBBMRA010000001.1"/>
</dbReference>